<reference evidence="1" key="4">
    <citation type="submission" date="2025-09" db="UniProtKB">
        <authorList>
            <consortium name="Ensembl"/>
        </authorList>
    </citation>
    <scope>IDENTIFICATION</scope>
</reference>
<evidence type="ECO:0000313" key="2">
    <source>
        <dbReference type="Proteomes" id="UP000008144"/>
    </source>
</evidence>
<dbReference type="EMBL" id="EAAA01001699">
    <property type="status" value="NOT_ANNOTATED_CDS"/>
    <property type="molecule type" value="Genomic_DNA"/>
</dbReference>
<dbReference type="Ensembl" id="ENSCINT00000031330.1">
    <property type="protein sequence ID" value="ENSCINP00000031884.1"/>
    <property type="gene ID" value="ENSCING00000023046.1"/>
</dbReference>
<sequence length="59" mass="7100">MIDNKVVTQVPIGYKKSCKRSRNWYSNCSSEAMKRENTRIPDYYTLKHKYILPPVNMFR</sequence>
<organism evidence="1 2">
    <name type="scientific">Ciona intestinalis</name>
    <name type="common">Transparent sea squirt</name>
    <name type="synonym">Ascidia intestinalis</name>
    <dbReference type="NCBI Taxonomy" id="7719"/>
    <lineage>
        <taxon>Eukaryota</taxon>
        <taxon>Metazoa</taxon>
        <taxon>Chordata</taxon>
        <taxon>Tunicata</taxon>
        <taxon>Ascidiacea</taxon>
        <taxon>Phlebobranchia</taxon>
        <taxon>Cionidae</taxon>
        <taxon>Ciona</taxon>
    </lineage>
</organism>
<reference evidence="1" key="2">
    <citation type="journal article" date="2008" name="Genome Biol.">
        <title>Improved genome assembly and evidence-based global gene model set for the chordate Ciona intestinalis: new insight into intron and operon populations.</title>
        <authorList>
            <person name="Satou Y."/>
            <person name="Mineta K."/>
            <person name="Ogasawara M."/>
            <person name="Sasakura Y."/>
            <person name="Shoguchi E."/>
            <person name="Ueno K."/>
            <person name="Yamada L."/>
            <person name="Matsumoto J."/>
            <person name="Wasserscheid J."/>
            <person name="Dewar K."/>
            <person name="Wiley G.B."/>
            <person name="Macmil S.L."/>
            <person name="Roe B.A."/>
            <person name="Zeller R.W."/>
            <person name="Hastings K.E."/>
            <person name="Lemaire P."/>
            <person name="Lindquist E."/>
            <person name="Endo T."/>
            <person name="Hotta K."/>
            <person name="Inaba K."/>
        </authorList>
    </citation>
    <scope>NUCLEOTIDE SEQUENCE [LARGE SCALE GENOMIC DNA]</scope>
    <source>
        <strain evidence="1">wild type</strain>
    </source>
</reference>
<keyword evidence="2" id="KW-1185">Reference proteome</keyword>
<dbReference type="InParanoid" id="H2XQF0"/>
<dbReference type="Proteomes" id="UP000008144">
    <property type="component" value="Chromosome 3"/>
</dbReference>
<dbReference type="HOGENOM" id="CLU_2960013_0_0_1"/>
<evidence type="ECO:0000313" key="1">
    <source>
        <dbReference type="Ensembl" id="ENSCINP00000031884.1"/>
    </source>
</evidence>
<protein>
    <submittedName>
        <fullName evidence="1">Uncharacterized protein</fullName>
    </submittedName>
</protein>
<accession>H2XQF0</accession>
<name>H2XQF0_CIOIN</name>
<proteinExistence type="predicted"/>
<reference evidence="1" key="3">
    <citation type="submission" date="2025-08" db="UniProtKB">
        <authorList>
            <consortium name="Ensembl"/>
        </authorList>
    </citation>
    <scope>IDENTIFICATION</scope>
</reference>
<dbReference type="AlphaFoldDB" id="H2XQF0"/>
<reference evidence="2" key="1">
    <citation type="journal article" date="2002" name="Science">
        <title>The draft genome of Ciona intestinalis: insights into chordate and vertebrate origins.</title>
        <authorList>
            <person name="Dehal P."/>
            <person name="Satou Y."/>
            <person name="Campbell R.K."/>
            <person name="Chapman J."/>
            <person name="Degnan B."/>
            <person name="De Tomaso A."/>
            <person name="Davidson B."/>
            <person name="Di Gregorio A."/>
            <person name="Gelpke M."/>
            <person name="Goodstein D.M."/>
            <person name="Harafuji N."/>
            <person name="Hastings K.E."/>
            <person name="Ho I."/>
            <person name="Hotta K."/>
            <person name="Huang W."/>
            <person name="Kawashima T."/>
            <person name="Lemaire P."/>
            <person name="Martinez D."/>
            <person name="Meinertzhagen I.A."/>
            <person name="Necula S."/>
            <person name="Nonaka M."/>
            <person name="Putnam N."/>
            <person name="Rash S."/>
            <person name="Saiga H."/>
            <person name="Satake M."/>
            <person name="Terry A."/>
            <person name="Yamada L."/>
            <person name="Wang H.G."/>
            <person name="Awazu S."/>
            <person name="Azumi K."/>
            <person name="Boore J."/>
            <person name="Branno M."/>
            <person name="Chin-Bow S."/>
            <person name="DeSantis R."/>
            <person name="Doyle S."/>
            <person name="Francino P."/>
            <person name="Keys D.N."/>
            <person name="Haga S."/>
            <person name="Hayashi H."/>
            <person name="Hino K."/>
            <person name="Imai K.S."/>
            <person name="Inaba K."/>
            <person name="Kano S."/>
            <person name="Kobayashi K."/>
            <person name="Kobayashi M."/>
            <person name="Lee B.I."/>
            <person name="Makabe K.W."/>
            <person name="Manohar C."/>
            <person name="Matassi G."/>
            <person name="Medina M."/>
            <person name="Mochizuki Y."/>
            <person name="Mount S."/>
            <person name="Morishita T."/>
            <person name="Miura S."/>
            <person name="Nakayama A."/>
            <person name="Nishizaka S."/>
            <person name="Nomoto H."/>
            <person name="Ohta F."/>
            <person name="Oishi K."/>
            <person name="Rigoutsos I."/>
            <person name="Sano M."/>
            <person name="Sasaki A."/>
            <person name="Sasakura Y."/>
            <person name="Shoguchi E."/>
            <person name="Shin-i T."/>
            <person name="Spagnuolo A."/>
            <person name="Stainier D."/>
            <person name="Suzuki M.M."/>
            <person name="Tassy O."/>
            <person name="Takatori N."/>
            <person name="Tokuoka M."/>
            <person name="Yagi K."/>
            <person name="Yoshizaki F."/>
            <person name="Wada S."/>
            <person name="Zhang C."/>
            <person name="Hyatt P.D."/>
            <person name="Larimer F."/>
            <person name="Detter C."/>
            <person name="Doggett N."/>
            <person name="Glavina T."/>
            <person name="Hawkins T."/>
            <person name="Richardson P."/>
            <person name="Lucas S."/>
            <person name="Kohara Y."/>
            <person name="Levine M."/>
            <person name="Satoh N."/>
            <person name="Rokhsar D.S."/>
        </authorList>
    </citation>
    <scope>NUCLEOTIDE SEQUENCE [LARGE SCALE GENOMIC DNA]</scope>
</reference>